<evidence type="ECO:0000313" key="3">
    <source>
        <dbReference type="Proteomes" id="UP000294744"/>
    </source>
</evidence>
<protein>
    <submittedName>
        <fullName evidence="2">Uncharacterized protein</fullName>
    </submittedName>
</protein>
<name>A0A4R4UZU9_9PSEU</name>
<comment type="caution">
    <text evidence="2">The sequence shown here is derived from an EMBL/GenBank/DDBJ whole genome shotgun (WGS) entry which is preliminary data.</text>
</comment>
<gene>
    <name evidence="2" type="ORF">E1161_13435</name>
</gene>
<keyword evidence="3" id="KW-1185">Reference proteome</keyword>
<accession>A0A4R4UZU9</accession>
<dbReference type="RefSeq" id="WP_165939786.1">
    <property type="nucleotide sequence ID" value="NZ_SMKV01000014.1"/>
</dbReference>
<proteinExistence type="predicted"/>
<dbReference type="Proteomes" id="UP000294744">
    <property type="component" value="Unassembled WGS sequence"/>
</dbReference>
<evidence type="ECO:0000256" key="1">
    <source>
        <dbReference type="SAM" id="MobiDB-lite"/>
    </source>
</evidence>
<evidence type="ECO:0000313" key="2">
    <source>
        <dbReference type="EMBL" id="TDC92369.1"/>
    </source>
</evidence>
<dbReference type="AlphaFoldDB" id="A0A4R4UZU9"/>
<reference evidence="2 3" key="1">
    <citation type="submission" date="2019-03" db="EMBL/GenBank/DDBJ databases">
        <title>Draft genome sequences of novel Actinobacteria.</title>
        <authorList>
            <person name="Sahin N."/>
            <person name="Ay H."/>
            <person name="Saygin H."/>
        </authorList>
    </citation>
    <scope>NUCLEOTIDE SEQUENCE [LARGE SCALE GENOMIC DNA]</scope>
    <source>
        <strain evidence="2 3">16K404</strain>
    </source>
</reference>
<feature type="compositionally biased region" description="Basic and acidic residues" evidence="1">
    <location>
        <begin position="8"/>
        <end position="21"/>
    </location>
</feature>
<organism evidence="2 3">
    <name type="scientific">Saccharopolyspora aridisoli</name>
    <dbReference type="NCBI Taxonomy" id="2530385"/>
    <lineage>
        <taxon>Bacteria</taxon>
        <taxon>Bacillati</taxon>
        <taxon>Actinomycetota</taxon>
        <taxon>Actinomycetes</taxon>
        <taxon>Pseudonocardiales</taxon>
        <taxon>Pseudonocardiaceae</taxon>
        <taxon>Saccharopolyspora</taxon>
    </lineage>
</organism>
<feature type="region of interest" description="Disordered" evidence="1">
    <location>
        <begin position="1"/>
        <end position="26"/>
    </location>
</feature>
<sequence>MAMGTVYRDFRHSDHEHEARENGFNAGYDQANYVDAYGPTPETEMPERFAEVAQIWTDAYEEGKDDFETVQSAEEMYGHDWHDWTEAASR</sequence>
<dbReference type="EMBL" id="SMKV01000014">
    <property type="protein sequence ID" value="TDC92369.1"/>
    <property type="molecule type" value="Genomic_DNA"/>
</dbReference>